<protein>
    <submittedName>
        <fullName evidence="1">DUF6390 family protein</fullName>
    </submittedName>
</protein>
<dbReference type="RefSeq" id="WP_379584653.1">
    <property type="nucleotide sequence ID" value="NZ_JBHSQW010000023.1"/>
</dbReference>
<gene>
    <name evidence="1" type="ORF">ACFQE5_10480</name>
</gene>
<dbReference type="InterPro" id="IPR045660">
    <property type="entry name" value="DUF6390"/>
</dbReference>
<proteinExistence type="predicted"/>
<comment type="caution">
    <text evidence="1">The sequence shown here is derived from an EMBL/GenBank/DDBJ whole genome shotgun (WGS) entry which is preliminary data.</text>
</comment>
<reference evidence="2" key="1">
    <citation type="journal article" date="2019" name="Int. J. Syst. Evol. Microbiol.">
        <title>The Global Catalogue of Microorganisms (GCM) 10K type strain sequencing project: providing services to taxonomists for standard genome sequencing and annotation.</title>
        <authorList>
            <consortium name="The Broad Institute Genomics Platform"/>
            <consortium name="The Broad Institute Genome Sequencing Center for Infectious Disease"/>
            <person name="Wu L."/>
            <person name="Ma J."/>
        </authorList>
    </citation>
    <scope>NUCLEOTIDE SEQUENCE [LARGE SCALE GENOMIC DNA]</scope>
    <source>
        <strain evidence="2">CCM 8391</strain>
    </source>
</reference>
<organism evidence="1 2">
    <name type="scientific">Pseudonocardia hispaniensis</name>
    <dbReference type="NCBI Taxonomy" id="904933"/>
    <lineage>
        <taxon>Bacteria</taxon>
        <taxon>Bacillati</taxon>
        <taxon>Actinomycetota</taxon>
        <taxon>Actinomycetes</taxon>
        <taxon>Pseudonocardiales</taxon>
        <taxon>Pseudonocardiaceae</taxon>
        <taxon>Pseudonocardia</taxon>
    </lineage>
</organism>
<name>A0ABW1J1I3_9PSEU</name>
<dbReference type="Pfam" id="PF19927">
    <property type="entry name" value="DUF6390"/>
    <property type="match status" value="1"/>
</dbReference>
<dbReference type="EMBL" id="JBHSQW010000023">
    <property type="protein sequence ID" value="MFC5994633.1"/>
    <property type="molecule type" value="Genomic_DNA"/>
</dbReference>
<evidence type="ECO:0000313" key="1">
    <source>
        <dbReference type="EMBL" id="MFC5994633.1"/>
    </source>
</evidence>
<keyword evidence="2" id="KW-1185">Reference proteome</keyword>
<evidence type="ECO:0000313" key="2">
    <source>
        <dbReference type="Proteomes" id="UP001596302"/>
    </source>
</evidence>
<dbReference type="Proteomes" id="UP001596302">
    <property type="component" value="Unassembled WGS sequence"/>
</dbReference>
<accession>A0ABW1J1I3</accession>
<sequence>MSPLGAPLVEDARGAWLFARYAYAPNKLGYCGPPESVTLADAGSVASATADVRAVARRFSGAWPYLEVLAKLTGIEDPLDSRLVESYWLGGGVNTQISARAFGAELLARIAPQAGHYWAHLTPALLDEAAGDHCFHVFGVYPWSRLLTTSAYEHPLHVLDSCRIRWGTVLSRQDGEIVVRSRRLTWDGSALGLSDPTEENVPVAVDGLSFLPDVAVGDQVALHWQWLCDRLTAEQVAGLEASTLRQIEATNRRLARERGASTPGSEG</sequence>